<dbReference type="InterPro" id="IPR027417">
    <property type="entry name" value="P-loop_NTPase"/>
</dbReference>
<evidence type="ECO:0008006" key="3">
    <source>
        <dbReference type="Google" id="ProtNLM"/>
    </source>
</evidence>
<gene>
    <name evidence="1" type="ORF">SAMN05216337_1017120</name>
</gene>
<dbReference type="Gene3D" id="3.40.50.300">
    <property type="entry name" value="P-loop containing nucleotide triphosphate hydrolases"/>
    <property type="match status" value="1"/>
</dbReference>
<dbReference type="RefSeq" id="WP_092084033.1">
    <property type="nucleotide sequence ID" value="NZ_FMZW01000017.1"/>
</dbReference>
<reference evidence="1 2" key="1">
    <citation type="submission" date="2016-10" db="EMBL/GenBank/DDBJ databases">
        <authorList>
            <person name="de Groot N.N."/>
        </authorList>
    </citation>
    <scope>NUCLEOTIDE SEQUENCE [LARGE SCALE GENOMIC DNA]</scope>
    <source>
        <strain evidence="1 2">R5</strain>
    </source>
</reference>
<organism evidence="1 2">
    <name type="scientific">Bradyrhizobium brasilense</name>
    <dbReference type="NCBI Taxonomy" id="1419277"/>
    <lineage>
        <taxon>Bacteria</taxon>
        <taxon>Pseudomonadati</taxon>
        <taxon>Pseudomonadota</taxon>
        <taxon>Alphaproteobacteria</taxon>
        <taxon>Hyphomicrobiales</taxon>
        <taxon>Nitrobacteraceae</taxon>
        <taxon>Bradyrhizobium</taxon>
    </lineage>
</organism>
<sequence>MNIDSSVASRLAHWREKPSDMVRELFGVEPDKWQTKALDLFPKSPRMAMKACKGPGKTTVLAWIAWNFLLTRPHPNIAATSISGANLADGLWKEMAKWRNRSPFLQSQFEWTKSRIFAKDHPETWFMSARSYRQDADSEQQANTLAGFHADHILFLIDESGAAPDALMPTAEAAFAGCIEAHIVQAGNPTHLAGPLYRACTIARRLWVVIEITGDPDDPERSPRIPVEYAKEQIEQYGRDHPYVMVNILGKFPPSSMNVLIGPDEVREAMKRVYRANDIAAAAKVIGVDVARFGDDVSVLFPRQGLQAFKPKRHRNIDGVQGAGQVARLWNDWAADAAFVDNTGGYGSSWIDQLLVLGKTPIPVEYAGQAHNPSRYYNKRAEMYFDAVDWIKRGGALPSEEHPGMSELLAALTQTTYTFKGDRFLLEPKDMVKAKLGYSPDDADAFVTTFAEPVTPKPTQRAISRQARADYDPFANSVLHDVVQQSMGSYDAFGGQ</sequence>
<evidence type="ECO:0000313" key="1">
    <source>
        <dbReference type="EMBL" id="SDD94628.1"/>
    </source>
</evidence>
<accession>A0A1G6YWB1</accession>
<name>A0A1G6YWB1_9BRAD</name>
<evidence type="ECO:0000313" key="2">
    <source>
        <dbReference type="Proteomes" id="UP000199245"/>
    </source>
</evidence>
<proteinExistence type="predicted"/>
<protein>
    <recommendedName>
        <fullName evidence="3">Terminase large subunit gp17-like C-terminal domain-containing protein</fullName>
    </recommendedName>
</protein>
<dbReference type="EMBL" id="FMZW01000017">
    <property type="protein sequence ID" value="SDD94628.1"/>
    <property type="molecule type" value="Genomic_DNA"/>
</dbReference>
<dbReference type="AlphaFoldDB" id="A0A1G6YWB1"/>
<dbReference type="Proteomes" id="UP000199245">
    <property type="component" value="Unassembled WGS sequence"/>
</dbReference>
<dbReference type="Gene3D" id="3.30.420.240">
    <property type="match status" value="1"/>
</dbReference>